<keyword evidence="2" id="KW-1064">Adaptive immunity</keyword>
<dbReference type="SUPFAM" id="SSF48726">
    <property type="entry name" value="Immunoglobulin"/>
    <property type="match status" value="1"/>
</dbReference>
<dbReference type="GO" id="GO:0019814">
    <property type="term" value="C:immunoglobulin complex"/>
    <property type="evidence" value="ECO:0007669"/>
    <property type="project" value="UniProtKB-KW"/>
</dbReference>
<comment type="caution">
    <text evidence="5">The sequence shown here is derived from an EMBL/GenBank/DDBJ whole genome shotgun (WGS) entry which is preliminary data.</text>
</comment>
<dbReference type="Gene3D" id="2.60.40.10">
    <property type="entry name" value="Immunoglobulins"/>
    <property type="match status" value="1"/>
</dbReference>
<dbReference type="AlphaFoldDB" id="A0A7K6JWZ1"/>
<dbReference type="InterPro" id="IPR013783">
    <property type="entry name" value="Ig-like_fold"/>
</dbReference>
<dbReference type="InterPro" id="IPR036179">
    <property type="entry name" value="Ig-like_dom_sf"/>
</dbReference>
<feature type="non-terminal residue" evidence="5">
    <location>
        <position position="1"/>
    </location>
</feature>
<accession>A0A7K6JWZ1</accession>
<dbReference type="Proteomes" id="UP000542358">
    <property type="component" value="Unassembled WGS sequence"/>
</dbReference>
<dbReference type="EMBL" id="VZRR01003851">
    <property type="protein sequence ID" value="NWW04424.1"/>
    <property type="molecule type" value="Genomic_DNA"/>
</dbReference>
<keyword evidence="6" id="KW-1185">Reference proteome</keyword>
<dbReference type="GO" id="GO:0005576">
    <property type="term" value="C:extracellular region"/>
    <property type="evidence" value="ECO:0007669"/>
    <property type="project" value="UniProtKB-ARBA"/>
</dbReference>
<dbReference type="GO" id="GO:0002250">
    <property type="term" value="P:adaptive immune response"/>
    <property type="evidence" value="ECO:0007669"/>
    <property type="project" value="UniProtKB-KW"/>
</dbReference>
<reference evidence="5 6" key="1">
    <citation type="submission" date="2019-09" db="EMBL/GenBank/DDBJ databases">
        <title>Bird 10,000 Genomes (B10K) Project - Family phase.</title>
        <authorList>
            <person name="Zhang G."/>
        </authorList>
    </citation>
    <scope>NUCLEOTIDE SEQUENCE [LARGE SCALE GENOMIC DNA]</scope>
    <source>
        <strain evidence="5">B10K-DU-029-42</strain>
        <tissue evidence="5">Muscle</tissue>
    </source>
</reference>
<dbReference type="SMART" id="SM00406">
    <property type="entry name" value="IGv"/>
    <property type="match status" value="1"/>
</dbReference>
<dbReference type="InterPro" id="IPR050199">
    <property type="entry name" value="IgHV"/>
</dbReference>
<evidence type="ECO:0000259" key="4">
    <source>
        <dbReference type="PROSITE" id="PS50835"/>
    </source>
</evidence>
<evidence type="ECO:0000313" key="6">
    <source>
        <dbReference type="Proteomes" id="UP000542358"/>
    </source>
</evidence>
<dbReference type="InterPro" id="IPR013106">
    <property type="entry name" value="Ig_V-set"/>
</dbReference>
<keyword evidence="1" id="KW-0391">Immunity</keyword>
<evidence type="ECO:0000313" key="5">
    <source>
        <dbReference type="EMBL" id="NWW04424.1"/>
    </source>
</evidence>
<protein>
    <submittedName>
        <fullName evidence="5">HV64D protein</fullName>
    </submittedName>
</protein>
<dbReference type="PANTHER" id="PTHR23266">
    <property type="entry name" value="IMMUNOGLOBULIN HEAVY CHAIN"/>
    <property type="match status" value="1"/>
</dbReference>
<name>A0A7K6JWZ1_9PASE</name>
<proteinExistence type="predicted"/>
<evidence type="ECO:0000256" key="1">
    <source>
        <dbReference type="ARBA" id="ARBA00022859"/>
    </source>
</evidence>
<keyword evidence="3" id="KW-1280">Immunoglobulin</keyword>
<gene>
    <name evidence="5" type="primary">Ighv364d_1</name>
    <name evidence="5" type="ORF">OREARF_R14624</name>
</gene>
<sequence>RLLCRASGFNFGSFAMMWIRQSPRKGLEFVAGIYSSSGYTEYAPSVQGRVTISRDNGQSSLTLAMSGLKDEDSSSYFCAK</sequence>
<evidence type="ECO:0000256" key="2">
    <source>
        <dbReference type="ARBA" id="ARBA00023130"/>
    </source>
</evidence>
<evidence type="ECO:0000256" key="3">
    <source>
        <dbReference type="ARBA" id="ARBA00043265"/>
    </source>
</evidence>
<feature type="non-terminal residue" evidence="5">
    <location>
        <position position="80"/>
    </location>
</feature>
<dbReference type="PROSITE" id="PS50835">
    <property type="entry name" value="IG_LIKE"/>
    <property type="match status" value="1"/>
</dbReference>
<organism evidence="5 6">
    <name type="scientific">Oreocharis arfaki</name>
    <name type="common">tit berrypecker</name>
    <dbReference type="NCBI Taxonomy" id="979223"/>
    <lineage>
        <taxon>Eukaryota</taxon>
        <taxon>Metazoa</taxon>
        <taxon>Chordata</taxon>
        <taxon>Craniata</taxon>
        <taxon>Vertebrata</taxon>
        <taxon>Euteleostomi</taxon>
        <taxon>Archelosauria</taxon>
        <taxon>Archosauria</taxon>
        <taxon>Dinosauria</taxon>
        <taxon>Saurischia</taxon>
        <taxon>Theropoda</taxon>
        <taxon>Coelurosauria</taxon>
        <taxon>Aves</taxon>
        <taxon>Neognathae</taxon>
        <taxon>Neoaves</taxon>
        <taxon>Telluraves</taxon>
        <taxon>Australaves</taxon>
        <taxon>Passeriformes</taxon>
        <taxon>Passeroidea</taxon>
        <taxon>Paramythiidae</taxon>
        <taxon>Oreocharis</taxon>
    </lineage>
</organism>
<feature type="domain" description="Ig-like" evidence="4">
    <location>
        <begin position="1"/>
        <end position="80"/>
    </location>
</feature>
<dbReference type="Pfam" id="PF07686">
    <property type="entry name" value="V-set"/>
    <property type="match status" value="1"/>
</dbReference>
<dbReference type="InterPro" id="IPR007110">
    <property type="entry name" value="Ig-like_dom"/>
</dbReference>